<dbReference type="InterPro" id="IPR003646">
    <property type="entry name" value="SH3-like_bac-type"/>
</dbReference>
<keyword evidence="2" id="KW-1133">Transmembrane helix</keyword>
<name>A0A0H2M796_VARPD</name>
<dbReference type="Pfam" id="PF08239">
    <property type="entry name" value="SH3_3"/>
    <property type="match status" value="1"/>
</dbReference>
<evidence type="ECO:0000313" key="6">
    <source>
        <dbReference type="Proteomes" id="UP000035170"/>
    </source>
</evidence>
<sequence>MNNKLLSMRWIGIGAMALVLPLAAAAQQAFTRGAVNLRAGPSGDYPLVARLGPGQPLDVIGCTSGYGWCDVVLPDGGRGWVWSRSLDYAYQEQRVPLATYAAVIGVPIVTFVIGSYWTDYYRDRPWYGERRWWGSRPPPPPVPGWRPPPPVRPAWQPKPWPGPGFKPAPVPGIRPQPGPGYRPQPGPGYRPPQPGPGFRPPADPGFKPPRPQPAFRPGPPPGQPQMHPGGGRPGAGGGGGGRPHGGGEGGGKGGGGHGGGKGGGQGHRD</sequence>
<keyword evidence="2" id="KW-0812">Transmembrane</keyword>
<feature type="region of interest" description="Disordered" evidence="1">
    <location>
        <begin position="149"/>
        <end position="269"/>
    </location>
</feature>
<organism evidence="5 6">
    <name type="scientific">Variovorax paradoxus</name>
    <dbReference type="NCBI Taxonomy" id="34073"/>
    <lineage>
        <taxon>Bacteria</taxon>
        <taxon>Pseudomonadati</taxon>
        <taxon>Pseudomonadota</taxon>
        <taxon>Betaproteobacteria</taxon>
        <taxon>Burkholderiales</taxon>
        <taxon>Comamonadaceae</taxon>
        <taxon>Variovorax</taxon>
    </lineage>
</organism>
<feature type="signal peptide" evidence="3">
    <location>
        <begin position="1"/>
        <end position="26"/>
    </location>
</feature>
<dbReference type="PATRIC" id="fig|34073.19.peg.780"/>
<feature type="compositionally biased region" description="Pro residues" evidence="1">
    <location>
        <begin position="149"/>
        <end position="223"/>
    </location>
</feature>
<gene>
    <name evidence="5" type="ORF">VPARA_07710</name>
</gene>
<evidence type="ECO:0000256" key="3">
    <source>
        <dbReference type="SAM" id="SignalP"/>
    </source>
</evidence>
<feature type="transmembrane region" description="Helical" evidence="2">
    <location>
        <begin position="97"/>
        <end position="117"/>
    </location>
</feature>
<dbReference type="EMBL" id="JZWI01000004">
    <property type="protein sequence ID" value="KLN58228.1"/>
    <property type="molecule type" value="Genomic_DNA"/>
</dbReference>
<evidence type="ECO:0000259" key="4">
    <source>
        <dbReference type="Pfam" id="PF08239"/>
    </source>
</evidence>
<protein>
    <submittedName>
        <fullName evidence="5">Bacterial SH3 domain protein</fullName>
    </submittedName>
</protein>
<feature type="compositionally biased region" description="Gly residues" evidence="1">
    <location>
        <begin position="228"/>
        <end position="269"/>
    </location>
</feature>
<dbReference type="Proteomes" id="UP000035170">
    <property type="component" value="Unassembled WGS sequence"/>
</dbReference>
<evidence type="ECO:0000313" key="5">
    <source>
        <dbReference type="EMBL" id="KLN58228.1"/>
    </source>
</evidence>
<reference evidence="5 6" key="1">
    <citation type="submission" date="2015-03" db="EMBL/GenBank/DDBJ databases">
        <title>Genome sequence of Variovorax paradoxus TBEA6.</title>
        <authorList>
            <person name="Poehlein A."/>
            <person name="Schuldes J."/>
            <person name="Wuebbeler J.H."/>
            <person name="Hiessl S."/>
            <person name="Steinbuechel A."/>
            <person name="Daniel R."/>
        </authorList>
    </citation>
    <scope>NUCLEOTIDE SEQUENCE [LARGE SCALE GENOMIC DNA]</scope>
    <source>
        <strain evidence="5 6">TBEA6</strain>
    </source>
</reference>
<keyword evidence="6" id="KW-1185">Reference proteome</keyword>
<dbReference type="AlphaFoldDB" id="A0A0H2M796"/>
<evidence type="ECO:0000256" key="1">
    <source>
        <dbReference type="SAM" id="MobiDB-lite"/>
    </source>
</evidence>
<evidence type="ECO:0000256" key="2">
    <source>
        <dbReference type="SAM" id="Phobius"/>
    </source>
</evidence>
<comment type="caution">
    <text evidence="5">The sequence shown here is derived from an EMBL/GenBank/DDBJ whole genome shotgun (WGS) entry which is preliminary data.</text>
</comment>
<feature type="chain" id="PRO_5002596675" evidence="3">
    <location>
        <begin position="27"/>
        <end position="269"/>
    </location>
</feature>
<feature type="domain" description="SH3b" evidence="4">
    <location>
        <begin position="34"/>
        <end position="86"/>
    </location>
</feature>
<dbReference type="RefSeq" id="WP_047783351.1">
    <property type="nucleotide sequence ID" value="NZ_JZWI01000004.1"/>
</dbReference>
<keyword evidence="3" id="KW-0732">Signal</keyword>
<dbReference type="Gene3D" id="2.30.30.40">
    <property type="entry name" value="SH3 Domains"/>
    <property type="match status" value="1"/>
</dbReference>
<proteinExistence type="predicted"/>
<keyword evidence="2" id="KW-0472">Membrane</keyword>
<accession>A0A0H2M796</accession>